<dbReference type="GO" id="GO:0005524">
    <property type="term" value="F:ATP binding"/>
    <property type="evidence" value="ECO:0007669"/>
    <property type="project" value="UniProtKB-KW"/>
</dbReference>
<accession>L7JV73</accession>
<dbReference type="HOGENOM" id="CLU_020421_1_1_1"/>
<dbReference type="InterPro" id="IPR017871">
    <property type="entry name" value="ABC_transporter-like_CS"/>
</dbReference>
<dbReference type="InParanoid" id="L7JV73"/>
<keyword evidence="4" id="KW-0547">Nucleotide-binding</keyword>
<keyword evidence="10" id="KW-0378">Hydrolase</keyword>
<keyword evidence="2" id="KW-0813">Transport</keyword>
<dbReference type="STRING" id="72359.L7JV73"/>
<dbReference type="PANTHER" id="PTHR48041:SF139">
    <property type="entry name" value="PROTEIN SCARLET"/>
    <property type="match status" value="1"/>
</dbReference>
<gene>
    <name evidence="10" type="ORF">THOM_1710</name>
</gene>
<evidence type="ECO:0000256" key="5">
    <source>
        <dbReference type="ARBA" id="ARBA00022840"/>
    </source>
</evidence>
<sequence>MKLEWLNVSVHARNKNKRSKDKYITLLNKACGCATQGLTAVMGPSGCGKTTLISTLAGRVPSSTKTSGCVLYNEKERNSSVWMNSVGFVDQDHAFFEGLTAYETVYYAARFKLKGQNVNIETKIAKLFEKLRIIDIMNCKMRILSGGERKRVMIAVELVSDPQIVFLDEPTSGLDNDVAFSIVELLKEVAQEGKIVIMSIHQPDDRLSLLLDKIILMSHGEIIATGTMQECQEYLMHNGYEKRDNTTFSSFAMEVLGNPSLKYNENGKDCKLEKLASSYRNQFVYDKKYQNTRVGSDFCMRCTPNLMDIGVLINRRMKLDVFRMKTFILYAIIIAIMIAIFSFGVLDNFVFNVSDKSADKFDDVLALIRVVNWFVLRLICNIEEVLIIIIAFTFNSVFNSEQRNIRREISAYSYTIVSYHLSVLIFELIYHLPLITCYLCATLYKYTPKQGIGFVIGCQLLRYWVIVNFGFLLISIFSGYKASIFFSHCRDVILLRCTPSQRPKSYAV</sequence>
<evidence type="ECO:0000256" key="4">
    <source>
        <dbReference type="ARBA" id="ARBA00022741"/>
    </source>
</evidence>
<dbReference type="InterPro" id="IPR050352">
    <property type="entry name" value="ABCG_transporters"/>
</dbReference>
<dbReference type="InterPro" id="IPR003593">
    <property type="entry name" value="AAA+_ATPase"/>
</dbReference>
<dbReference type="PROSITE" id="PS00211">
    <property type="entry name" value="ABC_TRANSPORTER_1"/>
    <property type="match status" value="1"/>
</dbReference>
<feature type="transmembrane region" description="Helical" evidence="8">
    <location>
        <begin position="327"/>
        <end position="351"/>
    </location>
</feature>
<keyword evidence="3 8" id="KW-0812">Transmembrane</keyword>
<keyword evidence="6 8" id="KW-1133">Transmembrane helix</keyword>
<evidence type="ECO:0000256" key="6">
    <source>
        <dbReference type="ARBA" id="ARBA00022989"/>
    </source>
</evidence>
<keyword evidence="5 10" id="KW-0067">ATP-binding</keyword>
<dbReference type="GO" id="GO:0016887">
    <property type="term" value="F:ATP hydrolysis activity"/>
    <property type="evidence" value="ECO:0007669"/>
    <property type="project" value="InterPro"/>
</dbReference>
<dbReference type="GO" id="GO:0042626">
    <property type="term" value="F:ATPase-coupled transmembrane transporter activity"/>
    <property type="evidence" value="ECO:0007669"/>
    <property type="project" value="TreeGrafter"/>
</dbReference>
<evidence type="ECO:0000313" key="10">
    <source>
        <dbReference type="EMBL" id="ELQ75324.1"/>
    </source>
</evidence>
<reference evidence="10 11" key="1">
    <citation type="journal article" date="2012" name="PLoS Pathog.">
        <title>The genome of the obligate intracellular parasite Trachipleistophora hominis: new insights into microsporidian genome dynamics and reductive evolution.</title>
        <authorList>
            <person name="Heinz E."/>
            <person name="Williams T.A."/>
            <person name="Nakjang S."/>
            <person name="Noel C.J."/>
            <person name="Swan D.C."/>
            <person name="Goldberg A.V."/>
            <person name="Harris S.R."/>
            <person name="Weinmaier T."/>
            <person name="Markert S."/>
            <person name="Becher D."/>
            <person name="Bernhardt J."/>
            <person name="Dagan T."/>
            <person name="Hacker C."/>
            <person name="Lucocq J.M."/>
            <person name="Schweder T."/>
            <person name="Rattei T."/>
            <person name="Hall N."/>
            <person name="Hirt R.P."/>
            <person name="Embley T.M."/>
        </authorList>
    </citation>
    <scope>NUCLEOTIDE SEQUENCE [LARGE SCALE GENOMIC DNA]</scope>
</reference>
<dbReference type="SUPFAM" id="SSF52540">
    <property type="entry name" value="P-loop containing nucleoside triphosphate hydrolases"/>
    <property type="match status" value="1"/>
</dbReference>
<evidence type="ECO:0000259" key="9">
    <source>
        <dbReference type="PROSITE" id="PS50893"/>
    </source>
</evidence>
<evidence type="ECO:0000313" key="11">
    <source>
        <dbReference type="Proteomes" id="UP000011185"/>
    </source>
</evidence>
<dbReference type="Gene3D" id="3.40.50.300">
    <property type="entry name" value="P-loop containing nucleotide triphosphate hydrolases"/>
    <property type="match status" value="1"/>
</dbReference>
<organism evidence="10 11">
    <name type="scientific">Trachipleistophora hominis</name>
    <name type="common">Microsporidian parasite</name>
    <dbReference type="NCBI Taxonomy" id="72359"/>
    <lineage>
        <taxon>Eukaryota</taxon>
        <taxon>Fungi</taxon>
        <taxon>Fungi incertae sedis</taxon>
        <taxon>Microsporidia</taxon>
        <taxon>Pleistophoridae</taxon>
        <taxon>Trachipleistophora</taxon>
    </lineage>
</organism>
<feature type="transmembrane region" description="Helical" evidence="8">
    <location>
        <begin position="461"/>
        <end position="480"/>
    </location>
</feature>
<evidence type="ECO:0000256" key="1">
    <source>
        <dbReference type="ARBA" id="ARBA00004141"/>
    </source>
</evidence>
<evidence type="ECO:0000256" key="3">
    <source>
        <dbReference type="ARBA" id="ARBA00022692"/>
    </source>
</evidence>
<dbReference type="Pfam" id="PF00005">
    <property type="entry name" value="ABC_tran"/>
    <property type="match status" value="1"/>
</dbReference>
<evidence type="ECO:0000256" key="8">
    <source>
        <dbReference type="SAM" id="Phobius"/>
    </source>
</evidence>
<comment type="subcellular location">
    <subcellularLocation>
        <location evidence="1">Membrane</location>
        <topology evidence="1">Multi-pass membrane protein</topology>
    </subcellularLocation>
</comment>
<dbReference type="EMBL" id="JH993971">
    <property type="protein sequence ID" value="ELQ75324.1"/>
    <property type="molecule type" value="Genomic_DNA"/>
</dbReference>
<dbReference type="OMA" id="RDINEWI"/>
<feature type="domain" description="ABC transporter" evidence="9">
    <location>
        <begin position="10"/>
        <end position="244"/>
    </location>
</feature>
<dbReference type="PANTHER" id="PTHR48041">
    <property type="entry name" value="ABC TRANSPORTER G FAMILY MEMBER 28"/>
    <property type="match status" value="1"/>
</dbReference>
<dbReference type="SMART" id="SM00382">
    <property type="entry name" value="AAA"/>
    <property type="match status" value="1"/>
</dbReference>
<evidence type="ECO:0000256" key="7">
    <source>
        <dbReference type="ARBA" id="ARBA00023136"/>
    </source>
</evidence>
<dbReference type="VEuPathDB" id="MicrosporidiaDB:THOM_1710"/>
<dbReference type="EC" id="3.6.3.31" evidence="10"/>
<dbReference type="InterPro" id="IPR003439">
    <property type="entry name" value="ABC_transporter-like_ATP-bd"/>
</dbReference>
<dbReference type="EC" id="3.6.3.25" evidence="10"/>
<dbReference type="AlphaFoldDB" id="L7JV73"/>
<feature type="transmembrane region" description="Helical" evidence="8">
    <location>
        <begin position="371"/>
        <end position="398"/>
    </location>
</feature>
<dbReference type="InterPro" id="IPR027417">
    <property type="entry name" value="P-loop_NTPase"/>
</dbReference>
<dbReference type="OrthoDB" id="2141921at2759"/>
<keyword evidence="11" id="KW-1185">Reference proteome</keyword>
<dbReference type="GO" id="GO:0016020">
    <property type="term" value="C:membrane"/>
    <property type="evidence" value="ECO:0007669"/>
    <property type="project" value="UniProtKB-SubCell"/>
</dbReference>
<dbReference type="PROSITE" id="PS50893">
    <property type="entry name" value="ABC_TRANSPORTER_2"/>
    <property type="match status" value="1"/>
</dbReference>
<feature type="transmembrane region" description="Helical" evidence="8">
    <location>
        <begin position="419"/>
        <end position="441"/>
    </location>
</feature>
<keyword evidence="7 8" id="KW-0472">Membrane</keyword>
<proteinExistence type="predicted"/>
<evidence type="ECO:0000256" key="2">
    <source>
        <dbReference type="ARBA" id="ARBA00022448"/>
    </source>
</evidence>
<protein>
    <submittedName>
        <fullName evidence="10">ATP-binding Cassette (ABC) Superfamily</fullName>
        <ecNumber evidence="10">3.6.3.25</ecNumber>
        <ecNumber evidence="10">3.6.3.31</ecNumber>
    </submittedName>
</protein>
<dbReference type="Proteomes" id="UP000011185">
    <property type="component" value="Unassembled WGS sequence"/>
</dbReference>
<name>L7JV73_TRAHO</name>